<evidence type="ECO:0000256" key="5">
    <source>
        <dbReference type="ARBA" id="ARBA00023136"/>
    </source>
</evidence>
<organism evidence="8 9">
    <name type="scientific">Salinicola rhizosphaerae</name>
    <dbReference type="NCBI Taxonomy" id="1443141"/>
    <lineage>
        <taxon>Bacteria</taxon>
        <taxon>Pseudomonadati</taxon>
        <taxon>Pseudomonadota</taxon>
        <taxon>Gammaproteobacteria</taxon>
        <taxon>Oceanospirillales</taxon>
        <taxon>Halomonadaceae</taxon>
        <taxon>Salinicola</taxon>
    </lineage>
</organism>
<dbReference type="Gene3D" id="1.20.1250.20">
    <property type="entry name" value="MFS general substrate transporter like domains"/>
    <property type="match status" value="1"/>
</dbReference>
<dbReference type="EMBL" id="BMZI01000011">
    <property type="protein sequence ID" value="GHB34586.1"/>
    <property type="molecule type" value="Genomic_DNA"/>
</dbReference>
<feature type="transmembrane region" description="Helical" evidence="6">
    <location>
        <begin position="321"/>
        <end position="342"/>
    </location>
</feature>
<keyword evidence="5 6" id="KW-0472">Membrane</keyword>
<sequence length="378" mass="39490">MAEFVVVGILPAIATDMQIDIPTAGQLVSLYALGVAIAAPIITPLTSRIDRRLLACGLMVLFVAANWLAWQAQSYPMLLVGRVLAGVVQGVFYSMATVVAANSVPKEKSGAAIGIMFTGLTVALVAGVPLGTFLTDLFDWRAAFLFITVLGALSIIALWIFLPKKVERPEPASLIEQLSIVTVPKMLLVFLITGVGYGGAFIAYTYLSEILQEVTGFSVSGVGTVLIFYGIAVTLGNTFFARLADKRGAIAALLWILGLLTFAMAVLSLVAVNKMLMVPVVMLWGAVAFGSIPVLQLYVVQQAEIHAPKSVDASSSINIGAFNGGIAAGAWIGGIVVEHFGLMATGPAAAIVVGVSILLTLVSGAWDKKHAKSLSAAA</sequence>
<keyword evidence="4 6" id="KW-1133">Transmembrane helix</keyword>
<feature type="transmembrane region" description="Helical" evidence="6">
    <location>
        <begin position="183"/>
        <end position="207"/>
    </location>
</feature>
<feature type="transmembrane region" description="Helical" evidence="6">
    <location>
        <begin position="348"/>
        <end position="366"/>
    </location>
</feature>
<dbReference type="InterPro" id="IPR020846">
    <property type="entry name" value="MFS_dom"/>
</dbReference>
<feature type="transmembrane region" description="Helical" evidence="6">
    <location>
        <begin position="113"/>
        <end position="134"/>
    </location>
</feature>
<dbReference type="PRINTS" id="PR01035">
    <property type="entry name" value="TCRTETA"/>
</dbReference>
<comment type="subcellular location">
    <subcellularLocation>
        <location evidence="1">Cell membrane</location>
        <topology evidence="1">Multi-pass membrane protein</topology>
    </subcellularLocation>
</comment>
<feature type="transmembrane region" description="Helical" evidence="6">
    <location>
        <begin position="79"/>
        <end position="101"/>
    </location>
</feature>
<dbReference type="PANTHER" id="PTHR43124">
    <property type="entry name" value="PURINE EFFLUX PUMP PBUE"/>
    <property type="match status" value="1"/>
</dbReference>
<dbReference type="InterPro" id="IPR001958">
    <property type="entry name" value="Tet-R_TetA/multi-R_MdtG-like"/>
</dbReference>
<proteinExistence type="predicted"/>
<dbReference type="InterPro" id="IPR050189">
    <property type="entry name" value="MFS_Efflux_Transporters"/>
</dbReference>
<evidence type="ECO:0000256" key="6">
    <source>
        <dbReference type="SAM" id="Phobius"/>
    </source>
</evidence>
<feature type="transmembrane region" description="Helical" evidence="6">
    <location>
        <begin position="140"/>
        <end position="162"/>
    </location>
</feature>
<gene>
    <name evidence="8" type="ORF">GCM10009038_37160</name>
</gene>
<dbReference type="Proteomes" id="UP000646745">
    <property type="component" value="Unassembled WGS sequence"/>
</dbReference>
<evidence type="ECO:0000313" key="9">
    <source>
        <dbReference type="Proteomes" id="UP000646745"/>
    </source>
</evidence>
<evidence type="ECO:0000256" key="4">
    <source>
        <dbReference type="ARBA" id="ARBA00022989"/>
    </source>
</evidence>
<dbReference type="SUPFAM" id="SSF103473">
    <property type="entry name" value="MFS general substrate transporter"/>
    <property type="match status" value="1"/>
</dbReference>
<evidence type="ECO:0000256" key="3">
    <source>
        <dbReference type="ARBA" id="ARBA00022692"/>
    </source>
</evidence>
<dbReference type="PANTHER" id="PTHR43124:SF8">
    <property type="entry name" value="INNER MEMBRANE TRANSPORT PROTEIN YDHP"/>
    <property type="match status" value="1"/>
</dbReference>
<keyword evidence="9" id="KW-1185">Reference proteome</keyword>
<dbReference type="InterPro" id="IPR036259">
    <property type="entry name" value="MFS_trans_sf"/>
</dbReference>
<evidence type="ECO:0000259" key="7">
    <source>
        <dbReference type="PROSITE" id="PS50850"/>
    </source>
</evidence>
<comment type="caution">
    <text evidence="8">The sequence shown here is derived from an EMBL/GenBank/DDBJ whole genome shotgun (WGS) entry which is preliminary data.</text>
</comment>
<accession>A0ABQ3EDI3</accession>
<dbReference type="Pfam" id="PF07690">
    <property type="entry name" value="MFS_1"/>
    <property type="match status" value="1"/>
</dbReference>
<evidence type="ECO:0000313" key="8">
    <source>
        <dbReference type="EMBL" id="GHB34586.1"/>
    </source>
</evidence>
<reference evidence="9" key="1">
    <citation type="journal article" date="2019" name="Int. J. Syst. Evol. Microbiol.">
        <title>The Global Catalogue of Microorganisms (GCM) 10K type strain sequencing project: providing services to taxonomists for standard genome sequencing and annotation.</title>
        <authorList>
            <consortium name="The Broad Institute Genomics Platform"/>
            <consortium name="The Broad Institute Genome Sequencing Center for Infectious Disease"/>
            <person name="Wu L."/>
            <person name="Ma J."/>
        </authorList>
    </citation>
    <scope>NUCLEOTIDE SEQUENCE [LARGE SCALE GENOMIC DNA]</scope>
    <source>
        <strain evidence="9">KCTC 32998</strain>
    </source>
</reference>
<protein>
    <submittedName>
        <fullName evidence="8">MFS transporter</fullName>
    </submittedName>
</protein>
<feature type="transmembrane region" description="Helical" evidence="6">
    <location>
        <begin position="252"/>
        <end position="272"/>
    </location>
</feature>
<evidence type="ECO:0000256" key="1">
    <source>
        <dbReference type="ARBA" id="ARBA00004651"/>
    </source>
</evidence>
<feature type="domain" description="Major facilitator superfamily (MFS) profile" evidence="7">
    <location>
        <begin position="1"/>
        <end position="372"/>
    </location>
</feature>
<evidence type="ECO:0000256" key="2">
    <source>
        <dbReference type="ARBA" id="ARBA00022475"/>
    </source>
</evidence>
<keyword evidence="2" id="KW-1003">Cell membrane</keyword>
<dbReference type="CDD" id="cd17324">
    <property type="entry name" value="MFS_NepI_like"/>
    <property type="match status" value="1"/>
</dbReference>
<dbReference type="InterPro" id="IPR011701">
    <property type="entry name" value="MFS"/>
</dbReference>
<feature type="transmembrane region" description="Helical" evidence="6">
    <location>
        <begin position="53"/>
        <end position="73"/>
    </location>
</feature>
<keyword evidence="3 6" id="KW-0812">Transmembrane</keyword>
<feature type="transmembrane region" description="Helical" evidence="6">
    <location>
        <begin position="219"/>
        <end position="240"/>
    </location>
</feature>
<feature type="transmembrane region" description="Helical" evidence="6">
    <location>
        <begin position="278"/>
        <end position="300"/>
    </location>
</feature>
<dbReference type="PROSITE" id="PS50850">
    <property type="entry name" value="MFS"/>
    <property type="match status" value="1"/>
</dbReference>
<feature type="transmembrane region" description="Helical" evidence="6">
    <location>
        <begin position="24"/>
        <end position="46"/>
    </location>
</feature>
<name>A0ABQ3EDI3_9GAMM</name>